<dbReference type="EMBL" id="JAVDSW010000001">
    <property type="protein sequence ID" value="MDR6700732.1"/>
    <property type="molecule type" value="Genomic_DNA"/>
</dbReference>
<dbReference type="AlphaFoldDB" id="A0AAW8LR64"/>
<protein>
    <recommendedName>
        <fullName evidence="3">Phage portal protein</fullName>
    </recommendedName>
</protein>
<evidence type="ECO:0000313" key="1">
    <source>
        <dbReference type="EMBL" id="MDR6700732.1"/>
    </source>
</evidence>
<comment type="caution">
    <text evidence="1">The sequence shown here is derived from an EMBL/GenBank/DDBJ whole genome shotgun (WGS) entry which is preliminary data.</text>
</comment>
<evidence type="ECO:0000313" key="2">
    <source>
        <dbReference type="Proteomes" id="UP001265315"/>
    </source>
</evidence>
<reference evidence="1" key="1">
    <citation type="submission" date="2023-07" db="EMBL/GenBank/DDBJ databases">
        <title>Sorghum-associated microbial communities from plants grown in Nebraska, USA.</title>
        <authorList>
            <person name="Schachtman D."/>
        </authorList>
    </citation>
    <scope>NUCLEOTIDE SEQUENCE</scope>
    <source>
        <strain evidence="1">1457</strain>
    </source>
</reference>
<organism evidence="1 2">
    <name type="scientific">Agrobacterium tumefaciens</name>
    <dbReference type="NCBI Taxonomy" id="358"/>
    <lineage>
        <taxon>Bacteria</taxon>
        <taxon>Pseudomonadati</taxon>
        <taxon>Pseudomonadota</taxon>
        <taxon>Alphaproteobacteria</taxon>
        <taxon>Hyphomicrobiales</taxon>
        <taxon>Rhizobiaceae</taxon>
        <taxon>Rhizobium/Agrobacterium group</taxon>
        <taxon>Agrobacterium</taxon>
        <taxon>Agrobacterium tumefaciens complex</taxon>
    </lineage>
</organism>
<evidence type="ECO:0008006" key="3">
    <source>
        <dbReference type="Google" id="ProtNLM"/>
    </source>
</evidence>
<gene>
    <name evidence="1" type="ORF">J2W61_000560</name>
</gene>
<proteinExistence type="predicted"/>
<dbReference type="Proteomes" id="UP001265315">
    <property type="component" value="Unassembled WGS sequence"/>
</dbReference>
<name>A0AAW8LR64_AGRTU</name>
<dbReference type="RefSeq" id="WP_209689552.1">
    <property type="nucleotide sequence ID" value="NZ_JAGIPM010000004.1"/>
</dbReference>
<sequence>MADEIDTSVDAYEFDQNKKLKKSAPFLKLIADYRKAGFQSYSDKSDNIDKRYADLERLASAGRDREFSIFWANIQVLGPSIYSRPPVPVVIPRFRSDRKPIPRMASELLERCAIVGFELEDIDGVMRMVRDDLSILARGVPWARYEAKTKDGKFNERVCIDHVNRKDFAHDPARSWKEVDWVARRAWLTKSEMRKRFSKTSGNAYQDADYAIRKDERQNSDGRQKAGVWEIWIKSANRVVWVTEGVEVLLDDDEPHLTLDGFFPCPKPAYGTVQRNSMIPVPDYVQYKDQIEEINEITARISALAESVKVKGFYPAGASDIGDAIEAALKNVENRSILVPVSNWAAFGELGSNPIIWLPLEVIGTVIVQLVNLRRQLIQDVYEITGLSDIMRGSTNANETLGAQEMKSQYGSVRIRDRQDEMVRGREAETGRLRP</sequence>
<accession>A0AAW8LR64</accession>